<evidence type="ECO:0000313" key="1">
    <source>
        <dbReference type="EMBL" id="KAJ7628303.1"/>
    </source>
</evidence>
<dbReference type="EMBL" id="JARKIF010000010">
    <property type="protein sequence ID" value="KAJ7628303.1"/>
    <property type="molecule type" value="Genomic_DNA"/>
</dbReference>
<gene>
    <name evidence="1" type="ORF">FB45DRAFT_867408</name>
</gene>
<dbReference type="AlphaFoldDB" id="A0AAD7BR81"/>
<sequence>MAHSIAQRSTSPILRIPDELVVEIVLIAIDNSPWPWEMEFGPEWSMSRVCRSLRQAVINASALWTSVFVNLTRDGSIEIFKLYIERSAPRKIRVTLSAPSDIQPQCLSALTPDCINRIWALYIDFGSRQALDTVLGAFRNVVAPSLVRLEIQSACEGSDDPVVDLSVLDAANLKSLQLERCICRRNIIPEGMRTSLTHLKLLNSTALYHTDRQLDESLFQDLRFLTHLDLEWAPWAGPGHCRPSRQSARLTGRLRVGVRVGRIRRNLGAHLMGQSSGDSCNS</sequence>
<keyword evidence="2" id="KW-1185">Reference proteome</keyword>
<organism evidence="1 2">
    <name type="scientific">Roridomyces roridus</name>
    <dbReference type="NCBI Taxonomy" id="1738132"/>
    <lineage>
        <taxon>Eukaryota</taxon>
        <taxon>Fungi</taxon>
        <taxon>Dikarya</taxon>
        <taxon>Basidiomycota</taxon>
        <taxon>Agaricomycotina</taxon>
        <taxon>Agaricomycetes</taxon>
        <taxon>Agaricomycetidae</taxon>
        <taxon>Agaricales</taxon>
        <taxon>Marasmiineae</taxon>
        <taxon>Mycenaceae</taxon>
        <taxon>Roridomyces</taxon>
    </lineage>
</organism>
<dbReference type="Proteomes" id="UP001221142">
    <property type="component" value="Unassembled WGS sequence"/>
</dbReference>
<comment type="caution">
    <text evidence="1">The sequence shown here is derived from an EMBL/GenBank/DDBJ whole genome shotgun (WGS) entry which is preliminary data.</text>
</comment>
<evidence type="ECO:0008006" key="3">
    <source>
        <dbReference type="Google" id="ProtNLM"/>
    </source>
</evidence>
<protein>
    <recommendedName>
        <fullName evidence="3">F-box domain-containing protein</fullName>
    </recommendedName>
</protein>
<proteinExistence type="predicted"/>
<name>A0AAD7BR81_9AGAR</name>
<dbReference type="SUPFAM" id="SSF52047">
    <property type="entry name" value="RNI-like"/>
    <property type="match status" value="1"/>
</dbReference>
<reference evidence="1" key="1">
    <citation type="submission" date="2023-03" db="EMBL/GenBank/DDBJ databases">
        <title>Massive genome expansion in bonnet fungi (Mycena s.s.) driven by repeated elements and novel gene families across ecological guilds.</title>
        <authorList>
            <consortium name="Lawrence Berkeley National Laboratory"/>
            <person name="Harder C.B."/>
            <person name="Miyauchi S."/>
            <person name="Viragh M."/>
            <person name="Kuo A."/>
            <person name="Thoen E."/>
            <person name="Andreopoulos B."/>
            <person name="Lu D."/>
            <person name="Skrede I."/>
            <person name="Drula E."/>
            <person name="Henrissat B."/>
            <person name="Morin E."/>
            <person name="Kohler A."/>
            <person name="Barry K."/>
            <person name="LaButti K."/>
            <person name="Morin E."/>
            <person name="Salamov A."/>
            <person name="Lipzen A."/>
            <person name="Mereny Z."/>
            <person name="Hegedus B."/>
            <person name="Baldrian P."/>
            <person name="Stursova M."/>
            <person name="Weitz H."/>
            <person name="Taylor A."/>
            <person name="Grigoriev I.V."/>
            <person name="Nagy L.G."/>
            <person name="Martin F."/>
            <person name="Kauserud H."/>
        </authorList>
    </citation>
    <scope>NUCLEOTIDE SEQUENCE</scope>
    <source>
        <strain evidence="1">9284</strain>
    </source>
</reference>
<evidence type="ECO:0000313" key="2">
    <source>
        <dbReference type="Proteomes" id="UP001221142"/>
    </source>
</evidence>
<accession>A0AAD7BR81</accession>